<feature type="compositionally biased region" description="Low complexity" evidence="6">
    <location>
        <begin position="1657"/>
        <end position="1669"/>
    </location>
</feature>
<dbReference type="Proteomes" id="UP001447188">
    <property type="component" value="Unassembled WGS sequence"/>
</dbReference>
<keyword evidence="5" id="KW-0539">Nucleus</keyword>
<keyword evidence="8" id="KW-1185">Reference proteome</keyword>
<comment type="function">
    <text evidence="1">Has a role in a nucleosome assembly pathway that is required for the integrity of heterochromatin and proper chromosome segregation.</text>
</comment>
<sequence length="1813" mass="202266">MSSFIPLNVYPDSDSDGDADNTQEIQIEEALKLYQRALKLHTDGEWEEAHKAYDELFNSEIFQTDNGGADGDEEQVHGRNAASASSLPLVLYLAYKNHGAFKLDRLHATGAPADLNATVHQALEWFATALGRDAGDPSLWRKSAQLALAIDSSRLARFSLESILDHDTVGADSSNDALALVMGGVPNPEEHLATLRLRDLMRKICDATTLDTPRFKALSKKKLHPRFAKFVNPYPWLPLPPPEAVKKQQDVLDAISERKQTVHIPQRTWCAAGRSLLSHLAPTEESEPPINTSTSLHLIIPTFEGEEPSRETTPDTPTPTPVESAGEKPSPVANDDDIAMTDASAGPADGATLAAPGGRRRSGSAARKRKSASLGATEGDAGRSRLSKRQREKKEADAAALAAAAATPESKQKVRQETQDEKLFATAELCFAPLGIHLGAASSLKLGASGPVGTGVSALVSRDDLYLSDFKTILQDWDDDKGNVVLYGDGIASPDETAQGMAFLEMETNVPSRPVLASDEGLRRWVRHVNTRACTPKEAAVEWLMALCVRDVHHRAGTHTKPTVRGILGSGGQASWVRHNWPEPLREAVTKVSRECEDVLWRFFSCFAGELAERVRGGKVFNDEDYAIVEWAQTCLEVYLGDLSELSREPTADAGLEVRREAVKRWLRLLGDLTACRPRDGDEQLAEDQLTLRYLWASAASTAFTGAPREFRLACFADLKRVLEDGKHPPFELPNSTLMPEISALRATREISKLKTVDFFTTIFTATSSASSDSMEVIEILEAVLEPDAVEPYDEEERIVLAEIGRFLDGSSAMFRLHLWERLKSAYERVGRRPKVLVCVLKCVEVVMGDLKERSYFESSPDHRYFVLLRALRLVEEMLPVALTLVSGGMGNVNMAELDNRGLIDGMRALGSLLRLLHTYAFWEDAVMNTEAVQSDLHSYRLVVVKFREMMVRAWGSVYLLYREAVERGLGAPDSGKGWAEGARESRLCRLLKDVHDELGVRHYCKLGNHVFLKLMHDELLRFNLREFDSDLLQCIHCRFHIMVCADQWYFDEHKTDAENLDKATAMQLMPFVLHLASRKKILQLAKTDIKSGLDKLYEVVGPPQSKNNNKIAHNESVIEIYLKGSINPLRLYGALKGEGWLSTVEVGGLYAQVAAKGLYFILGKCSLYPVRYQKKVGAVKGEELETANKFFKADLSCMPDKWETWYRLGQAYESMMEEAQTWSADGINTRRAELVGLERRSILCYMMATSLAVQYANTEDEDVRETLSGMYMDFGYRVYSAARPPMAMESFWVDGFDRHYSGRNGEGMYKARAHTELALGNALKFAMVLFSDAVEMDEEDNWKAHYMIGKCMGKLLDIPETKHIFTPEEVLAKYVEAIKYCPEKIGNDHIFEPHHKLVSTACKYVLRDLLSPLQACEILDATPFSRKVEHVESRDDFVKYTLEVLKKMRTADKPKWHHRMTHRAAQLRYDQQNDIAGARAEFSTLFSNKAAQLSIWRPENERPGRHFVFASQYTMFYVDLLELLDDRATLEVLAKRVRRLANGLFRHADVWQHVLVAYVKVLRRTGDVADQADEEVFKNVPYDEFNTYSQRLEHYCNLKETGAGSPMLELLREVYELRRLNAGLAKTPLVDDLLADTYARLYAELVPEILKQPTHTTTTTATASTVATPQQQLENESRANPMSLKNLMIFNEEPPVADIALAAAGKLDDLPIRGKTTKVTRRELVSRAAFICKVATAPIQGKGMTTTGGSSSSSVVANPSSPKRHSTLGGRVMGESPEDTPMGSPNGPRNGDSDDGMESEGEGDMSAMQDDE</sequence>
<evidence type="ECO:0000313" key="8">
    <source>
        <dbReference type="Proteomes" id="UP001447188"/>
    </source>
</evidence>
<feature type="region of interest" description="Disordered" evidence="6">
    <location>
        <begin position="304"/>
        <end position="395"/>
    </location>
</feature>
<protein>
    <recommendedName>
        <fullName evidence="4">Histone transcription regulator 3 homolog</fullName>
    </recommendedName>
</protein>
<feature type="region of interest" description="Disordered" evidence="6">
    <location>
        <begin position="1657"/>
        <end position="1676"/>
    </location>
</feature>
<dbReference type="PANTHER" id="PTHR15502">
    <property type="entry name" value="CALCINEURIN-BINDING PROTEIN CABIN 1-RELATED"/>
    <property type="match status" value="1"/>
</dbReference>
<evidence type="ECO:0000256" key="4">
    <source>
        <dbReference type="ARBA" id="ARBA00014848"/>
    </source>
</evidence>
<evidence type="ECO:0000256" key="2">
    <source>
        <dbReference type="ARBA" id="ARBA00004123"/>
    </source>
</evidence>
<comment type="caution">
    <text evidence="7">The sequence shown here is derived from an EMBL/GenBank/DDBJ whole genome shotgun (WGS) entry which is preliminary data.</text>
</comment>
<feature type="region of interest" description="Disordered" evidence="6">
    <location>
        <begin position="1"/>
        <end position="20"/>
    </location>
</feature>
<dbReference type="PANTHER" id="PTHR15502:SF7">
    <property type="entry name" value="CALCINEURIN-BINDING PROTEIN CABIN-1"/>
    <property type="match status" value="1"/>
</dbReference>
<evidence type="ECO:0000256" key="6">
    <source>
        <dbReference type="SAM" id="MobiDB-lite"/>
    </source>
</evidence>
<feature type="region of interest" description="Disordered" evidence="6">
    <location>
        <begin position="1741"/>
        <end position="1813"/>
    </location>
</feature>
<dbReference type="InterPro" id="IPR033053">
    <property type="entry name" value="Hir3/CABIN1"/>
</dbReference>
<proteinExistence type="inferred from homology"/>
<gene>
    <name evidence="7" type="primary">HIR3</name>
    <name evidence="7" type="ORF">Q9L58_004377</name>
</gene>
<feature type="compositionally biased region" description="Basic residues" evidence="6">
    <location>
        <begin position="358"/>
        <end position="371"/>
    </location>
</feature>
<evidence type="ECO:0000256" key="1">
    <source>
        <dbReference type="ARBA" id="ARBA00002687"/>
    </source>
</evidence>
<evidence type="ECO:0000256" key="5">
    <source>
        <dbReference type="ARBA" id="ARBA00023242"/>
    </source>
</evidence>
<evidence type="ECO:0000256" key="3">
    <source>
        <dbReference type="ARBA" id="ARBA00007335"/>
    </source>
</evidence>
<organism evidence="7 8">
    <name type="scientific">Discina gigas</name>
    <dbReference type="NCBI Taxonomy" id="1032678"/>
    <lineage>
        <taxon>Eukaryota</taxon>
        <taxon>Fungi</taxon>
        <taxon>Dikarya</taxon>
        <taxon>Ascomycota</taxon>
        <taxon>Pezizomycotina</taxon>
        <taxon>Pezizomycetes</taxon>
        <taxon>Pezizales</taxon>
        <taxon>Discinaceae</taxon>
        <taxon>Discina</taxon>
    </lineage>
</organism>
<comment type="similarity">
    <text evidence="3">Belongs to the HIR3 family.</text>
</comment>
<reference evidence="7 8" key="1">
    <citation type="submission" date="2024-02" db="EMBL/GenBank/DDBJ databases">
        <title>Discinaceae phylogenomics.</title>
        <authorList>
            <person name="Dirks A.C."/>
            <person name="James T.Y."/>
        </authorList>
    </citation>
    <scope>NUCLEOTIDE SEQUENCE [LARGE SCALE GENOMIC DNA]</scope>
    <source>
        <strain evidence="7 8">ACD0624</strain>
    </source>
</reference>
<feature type="compositionally biased region" description="Acidic residues" evidence="6">
    <location>
        <begin position="1794"/>
        <end position="1813"/>
    </location>
</feature>
<comment type="subcellular location">
    <subcellularLocation>
        <location evidence="2">Nucleus</location>
    </subcellularLocation>
</comment>
<evidence type="ECO:0000313" key="7">
    <source>
        <dbReference type="EMBL" id="KAL0636646.1"/>
    </source>
</evidence>
<accession>A0ABR3GL73</accession>
<feature type="compositionally biased region" description="Low complexity" evidence="6">
    <location>
        <begin position="1744"/>
        <end position="1755"/>
    </location>
</feature>
<name>A0ABR3GL73_9PEZI</name>
<dbReference type="EMBL" id="JBBBZM010000046">
    <property type="protein sequence ID" value="KAL0636646.1"/>
    <property type="molecule type" value="Genomic_DNA"/>
</dbReference>